<dbReference type="PANTHER" id="PTHR23316">
    <property type="entry name" value="IMPORTIN ALPHA"/>
    <property type="match status" value="1"/>
</dbReference>
<dbReference type="EMBL" id="MPUH01000700">
    <property type="protein sequence ID" value="OMJ75273.1"/>
    <property type="molecule type" value="Genomic_DNA"/>
</dbReference>
<evidence type="ECO:0000313" key="4">
    <source>
        <dbReference type="EMBL" id="OMJ75273.1"/>
    </source>
</evidence>
<dbReference type="InterPro" id="IPR016024">
    <property type="entry name" value="ARM-type_fold"/>
</dbReference>
<evidence type="ECO:0000256" key="1">
    <source>
        <dbReference type="ARBA" id="ARBA00010394"/>
    </source>
</evidence>
<evidence type="ECO:0000256" key="3">
    <source>
        <dbReference type="ARBA" id="ARBA00022927"/>
    </source>
</evidence>
<name>A0A1R2BEU3_9CILI</name>
<dbReference type="SUPFAM" id="SSF48371">
    <property type="entry name" value="ARM repeat"/>
    <property type="match status" value="1"/>
</dbReference>
<dbReference type="GO" id="GO:0015031">
    <property type="term" value="P:protein transport"/>
    <property type="evidence" value="ECO:0007669"/>
    <property type="project" value="UniProtKB-KW"/>
</dbReference>
<dbReference type="SMART" id="SM00185">
    <property type="entry name" value="ARM"/>
    <property type="match status" value="4"/>
</dbReference>
<keyword evidence="2" id="KW-0813">Transport</keyword>
<keyword evidence="3" id="KW-0653">Protein transport</keyword>
<accession>A0A1R2BEU3</accession>
<dbReference type="Gene3D" id="1.25.10.10">
    <property type="entry name" value="Leucine-rich Repeat Variant"/>
    <property type="match status" value="1"/>
</dbReference>
<protein>
    <recommendedName>
        <fullName evidence="6">Importin subunit alpha</fullName>
    </recommendedName>
</protein>
<sequence>MIYTSERIEMRNSKVLKATSYEKSDSFAVELRKKKRRDAIINKRIHKSIDTTNLSIEEIHFKIDKYSAILSTSIPDFNTISQILESFRNFSCMSNAPFLKMVSSGIIYYLQAYTNKDVPIELLKESTWIICNLTSGPSIITSKLIENGYLKKMIDLIELNNDDIVENTIIFIGNVAGESIENCKAVLNSLFFQKIEYFFSNKVKISVKMIENLLHTFNIICAKNLLISGTIATVIFNFLSKIKGIIDIECLHASWLKILSRLADSNENYRQMIIEKDLLKNIFNYLFFNSVEIQCSAIKILGTMMFSNNYFIDLLIVYNILDNFLHLIASPCQDIRKEAYWALSNMTAGKTSHVNTFVWHPICKSGFKGLIDIDINTKIEASWLYSNIGRKGCSENVILLVENNILEYLAEALKEKNEYFIRNIVEIIKHIFISAANLAKKEIFIEFVHTGCYDALIAAEYIAEDNISLHITNMLKKYDKYFNCE</sequence>
<gene>
    <name evidence="4" type="ORF">SteCoe_25632</name>
</gene>
<dbReference type="OrthoDB" id="29145at2759"/>
<comment type="caution">
    <text evidence="4">The sequence shown here is derived from an EMBL/GenBank/DDBJ whole genome shotgun (WGS) entry which is preliminary data.</text>
</comment>
<organism evidence="4 5">
    <name type="scientific">Stentor coeruleus</name>
    <dbReference type="NCBI Taxonomy" id="5963"/>
    <lineage>
        <taxon>Eukaryota</taxon>
        <taxon>Sar</taxon>
        <taxon>Alveolata</taxon>
        <taxon>Ciliophora</taxon>
        <taxon>Postciliodesmatophora</taxon>
        <taxon>Heterotrichea</taxon>
        <taxon>Heterotrichida</taxon>
        <taxon>Stentoridae</taxon>
        <taxon>Stentor</taxon>
    </lineage>
</organism>
<reference evidence="4 5" key="1">
    <citation type="submission" date="2016-11" db="EMBL/GenBank/DDBJ databases">
        <title>The macronuclear genome of Stentor coeruleus: a giant cell with tiny introns.</title>
        <authorList>
            <person name="Slabodnick M."/>
            <person name="Ruby J.G."/>
            <person name="Reiff S.B."/>
            <person name="Swart E.C."/>
            <person name="Gosai S."/>
            <person name="Prabakaran S."/>
            <person name="Witkowska E."/>
            <person name="Larue G.E."/>
            <person name="Fisher S."/>
            <person name="Freeman R.M."/>
            <person name="Gunawardena J."/>
            <person name="Chu W."/>
            <person name="Stover N.A."/>
            <person name="Gregory B.D."/>
            <person name="Nowacki M."/>
            <person name="Derisi J."/>
            <person name="Roy S.W."/>
            <person name="Marshall W.F."/>
            <person name="Sood P."/>
        </authorList>
    </citation>
    <scope>NUCLEOTIDE SEQUENCE [LARGE SCALE GENOMIC DNA]</scope>
    <source>
        <strain evidence="4">WM001</strain>
    </source>
</reference>
<dbReference type="InterPro" id="IPR000225">
    <property type="entry name" value="Armadillo"/>
</dbReference>
<dbReference type="InterPro" id="IPR011989">
    <property type="entry name" value="ARM-like"/>
</dbReference>
<evidence type="ECO:0008006" key="6">
    <source>
        <dbReference type="Google" id="ProtNLM"/>
    </source>
</evidence>
<keyword evidence="5" id="KW-1185">Reference proteome</keyword>
<comment type="similarity">
    <text evidence="1">Belongs to the importin alpha family.</text>
</comment>
<dbReference type="Proteomes" id="UP000187209">
    <property type="component" value="Unassembled WGS sequence"/>
</dbReference>
<evidence type="ECO:0000313" key="5">
    <source>
        <dbReference type="Proteomes" id="UP000187209"/>
    </source>
</evidence>
<evidence type="ECO:0000256" key="2">
    <source>
        <dbReference type="ARBA" id="ARBA00022448"/>
    </source>
</evidence>
<dbReference type="AlphaFoldDB" id="A0A1R2BEU3"/>
<proteinExistence type="inferred from homology"/>